<name>A0A4C1VUW1_EUMVA</name>
<reference evidence="2 3" key="1">
    <citation type="journal article" date="2019" name="Commun. Biol.">
        <title>The bagworm genome reveals a unique fibroin gene that provides high tensile strength.</title>
        <authorList>
            <person name="Kono N."/>
            <person name="Nakamura H."/>
            <person name="Ohtoshi R."/>
            <person name="Tomita M."/>
            <person name="Numata K."/>
            <person name="Arakawa K."/>
        </authorList>
    </citation>
    <scope>NUCLEOTIDE SEQUENCE [LARGE SCALE GENOMIC DNA]</scope>
</reference>
<dbReference type="PANTHER" id="PTHR11360:SF312">
    <property type="entry name" value="KARMOISIN, ISOFORM B"/>
    <property type="match status" value="1"/>
</dbReference>
<dbReference type="OrthoDB" id="6499973at2759"/>
<dbReference type="AlphaFoldDB" id="A0A4C1VUW1"/>
<evidence type="ECO:0000313" key="2">
    <source>
        <dbReference type="EMBL" id="GBP42320.1"/>
    </source>
</evidence>
<feature type="transmembrane region" description="Helical" evidence="1">
    <location>
        <begin position="279"/>
        <end position="296"/>
    </location>
</feature>
<dbReference type="PANTHER" id="PTHR11360">
    <property type="entry name" value="MONOCARBOXYLATE TRANSPORTER"/>
    <property type="match status" value="1"/>
</dbReference>
<dbReference type="InterPro" id="IPR036259">
    <property type="entry name" value="MFS_trans_sf"/>
</dbReference>
<proteinExistence type="predicted"/>
<keyword evidence="3" id="KW-1185">Reference proteome</keyword>
<gene>
    <name evidence="2" type="primary">slc16a10</name>
    <name evidence="2" type="ORF">EVAR_29576_1</name>
</gene>
<protein>
    <submittedName>
        <fullName evidence="2">Monocarboxylate transporter 10</fullName>
    </submittedName>
</protein>
<feature type="transmembrane region" description="Helical" evidence="1">
    <location>
        <begin position="308"/>
        <end position="327"/>
    </location>
</feature>
<dbReference type="InterPro" id="IPR011701">
    <property type="entry name" value="MFS"/>
</dbReference>
<keyword evidence="1" id="KW-0472">Membrane</keyword>
<dbReference type="Gene3D" id="1.20.1250.20">
    <property type="entry name" value="MFS general substrate transporter like domains"/>
    <property type="match status" value="2"/>
</dbReference>
<keyword evidence="1" id="KW-1133">Transmembrane helix</keyword>
<feature type="transmembrane region" description="Helical" evidence="1">
    <location>
        <begin position="182"/>
        <end position="201"/>
    </location>
</feature>
<feature type="transmembrane region" description="Helical" evidence="1">
    <location>
        <begin position="126"/>
        <end position="144"/>
    </location>
</feature>
<feature type="transmembrane region" description="Helical" evidence="1">
    <location>
        <begin position="35"/>
        <end position="55"/>
    </location>
</feature>
<dbReference type="InterPro" id="IPR050327">
    <property type="entry name" value="Proton-linked_MCT"/>
</dbReference>
<keyword evidence="1" id="KW-0812">Transmembrane</keyword>
<dbReference type="GO" id="GO:0022857">
    <property type="term" value="F:transmembrane transporter activity"/>
    <property type="evidence" value="ECO:0007669"/>
    <property type="project" value="InterPro"/>
</dbReference>
<comment type="caution">
    <text evidence="2">The sequence shown here is derived from an EMBL/GenBank/DDBJ whole genome shotgun (WGS) entry which is preliminary data.</text>
</comment>
<dbReference type="EMBL" id="BGZK01000416">
    <property type="protein sequence ID" value="GBP42320.1"/>
    <property type="molecule type" value="Genomic_DNA"/>
</dbReference>
<feature type="transmembrane region" description="Helical" evidence="1">
    <location>
        <begin position="216"/>
        <end position="237"/>
    </location>
</feature>
<dbReference type="Pfam" id="PF07690">
    <property type="entry name" value="MFS_1"/>
    <property type="match status" value="1"/>
</dbReference>
<organism evidence="2 3">
    <name type="scientific">Eumeta variegata</name>
    <name type="common">Bagworm moth</name>
    <name type="synonym">Eumeta japonica</name>
    <dbReference type="NCBI Taxonomy" id="151549"/>
    <lineage>
        <taxon>Eukaryota</taxon>
        <taxon>Metazoa</taxon>
        <taxon>Ecdysozoa</taxon>
        <taxon>Arthropoda</taxon>
        <taxon>Hexapoda</taxon>
        <taxon>Insecta</taxon>
        <taxon>Pterygota</taxon>
        <taxon>Neoptera</taxon>
        <taxon>Endopterygota</taxon>
        <taxon>Lepidoptera</taxon>
        <taxon>Glossata</taxon>
        <taxon>Ditrysia</taxon>
        <taxon>Tineoidea</taxon>
        <taxon>Psychidae</taxon>
        <taxon>Oiketicinae</taxon>
        <taxon>Eumeta</taxon>
    </lineage>
</organism>
<evidence type="ECO:0000256" key="1">
    <source>
        <dbReference type="SAM" id="Phobius"/>
    </source>
</evidence>
<evidence type="ECO:0000313" key="3">
    <source>
        <dbReference type="Proteomes" id="UP000299102"/>
    </source>
</evidence>
<dbReference type="SUPFAM" id="SSF103473">
    <property type="entry name" value="MFS general substrate transporter"/>
    <property type="match status" value="1"/>
</dbReference>
<accession>A0A4C1VUW1</accession>
<sequence length="442" mass="47308">MSMIISSAGGRVGDGYNLPTVAALGCADRALGIRVTAVMGGSLAAVAMLASSFFVNDVDMLCFTYGILYGLGASLAYTPSLTILGHYFKRHLGVVNGIVTIGSSVFTVIMPPLMDYVIYTHGLSSMFHLLAVLSFGIALCGLLFKPTPLMTFNRPSREHSTFKTLFENVVNVEIWKNKKYRLWALSTPICLFGYFVPYVHIKTFITERFPGENSNIPLQCVAAASGLGRAAFGFFADRTKVDKILLQQISFYVIGSLTIVLPFVGSFGLLVVISLAMGLFDGAFISLIGPIGFELCGSSGAAQAIGNMLGLAAIPLSVGPPVAAHLYTLHRSYTLPFVLAGITPLIGATLMFAIHLQRHDSVATSDANRQPRRKNDSVQDVVAATKLKAGRGAGRGTGTGDEIGIDIKIDQYKRGRNMFYDHAGEAASGKIVIIHLHLTEAS</sequence>
<feature type="transmembrane region" description="Helical" evidence="1">
    <location>
        <begin position="249"/>
        <end position="273"/>
    </location>
</feature>
<dbReference type="Proteomes" id="UP000299102">
    <property type="component" value="Unassembled WGS sequence"/>
</dbReference>
<feature type="transmembrane region" description="Helical" evidence="1">
    <location>
        <begin position="333"/>
        <end position="354"/>
    </location>
</feature>
<feature type="transmembrane region" description="Helical" evidence="1">
    <location>
        <begin position="94"/>
        <end position="114"/>
    </location>
</feature>
<feature type="transmembrane region" description="Helical" evidence="1">
    <location>
        <begin position="67"/>
        <end position="87"/>
    </location>
</feature>